<dbReference type="SUPFAM" id="SSF47729">
    <property type="entry name" value="IHF-like DNA-binding proteins"/>
    <property type="match status" value="1"/>
</dbReference>
<dbReference type="Proteomes" id="UP001595906">
    <property type="component" value="Unassembled WGS sequence"/>
</dbReference>
<sequence length="128" mass="13800">MAVKYKVIKKAEPGVIGGGNGKYYATPVVQGERSLEQITKSIEKICTVSGADIRAVLYSMVDVITDDLANGLIVRIGDLGSLRLSLSSEGFAKEKDVTASAIKSSKILFTPGPKLKEMQHTLKFEKVL</sequence>
<evidence type="ECO:0000256" key="1">
    <source>
        <dbReference type="ARBA" id="ARBA00023125"/>
    </source>
</evidence>
<accession>A0ABV8Q0Y6</accession>
<dbReference type="InterPro" id="IPR005902">
    <property type="entry name" value="HU_DNA-bd_put"/>
</dbReference>
<dbReference type="EMBL" id="JBHSDC010000022">
    <property type="protein sequence ID" value="MFC4232601.1"/>
    <property type="molecule type" value="Genomic_DNA"/>
</dbReference>
<evidence type="ECO:0000313" key="3">
    <source>
        <dbReference type="EMBL" id="MFC4232601.1"/>
    </source>
</evidence>
<dbReference type="Gene3D" id="4.10.520.10">
    <property type="entry name" value="IHF-like DNA-binding proteins"/>
    <property type="match status" value="1"/>
</dbReference>
<comment type="caution">
    <text evidence="3">The sequence shown here is derived from an EMBL/GenBank/DDBJ whole genome shotgun (WGS) entry which is preliminary data.</text>
</comment>
<dbReference type="GO" id="GO:0003677">
    <property type="term" value="F:DNA binding"/>
    <property type="evidence" value="ECO:0007669"/>
    <property type="project" value="UniProtKB-KW"/>
</dbReference>
<organism evidence="3 4">
    <name type="scientific">Parasediminibacterium paludis</name>
    <dbReference type="NCBI Taxonomy" id="908966"/>
    <lineage>
        <taxon>Bacteria</taxon>
        <taxon>Pseudomonadati</taxon>
        <taxon>Bacteroidota</taxon>
        <taxon>Chitinophagia</taxon>
        <taxon>Chitinophagales</taxon>
        <taxon>Chitinophagaceae</taxon>
        <taxon>Parasediminibacterium</taxon>
    </lineage>
</organism>
<evidence type="ECO:0000259" key="2">
    <source>
        <dbReference type="Pfam" id="PF18291"/>
    </source>
</evidence>
<dbReference type="NCBIfam" id="TIGR01201">
    <property type="entry name" value="HU_rel"/>
    <property type="match status" value="1"/>
</dbReference>
<dbReference type="InterPro" id="IPR041607">
    <property type="entry name" value="HU-HIG"/>
</dbReference>
<dbReference type="RefSeq" id="WP_379014513.1">
    <property type="nucleotide sequence ID" value="NZ_JBHSDC010000022.1"/>
</dbReference>
<name>A0ABV8Q0Y6_9BACT</name>
<proteinExistence type="predicted"/>
<keyword evidence="1 3" id="KW-0238">DNA-binding</keyword>
<feature type="domain" description="HU" evidence="2">
    <location>
        <begin position="1"/>
        <end position="126"/>
    </location>
</feature>
<protein>
    <submittedName>
        <fullName evidence="3">HU family DNA-binding protein</fullName>
    </submittedName>
</protein>
<evidence type="ECO:0000313" key="4">
    <source>
        <dbReference type="Proteomes" id="UP001595906"/>
    </source>
</evidence>
<reference evidence="4" key="1">
    <citation type="journal article" date="2019" name="Int. J. Syst. Evol. Microbiol.">
        <title>The Global Catalogue of Microorganisms (GCM) 10K type strain sequencing project: providing services to taxonomists for standard genome sequencing and annotation.</title>
        <authorList>
            <consortium name="The Broad Institute Genomics Platform"/>
            <consortium name="The Broad Institute Genome Sequencing Center for Infectious Disease"/>
            <person name="Wu L."/>
            <person name="Ma J."/>
        </authorList>
    </citation>
    <scope>NUCLEOTIDE SEQUENCE [LARGE SCALE GENOMIC DNA]</scope>
    <source>
        <strain evidence="4">CECT 8010</strain>
    </source>
</reference>
<keyword evidence="4" id="KW-1185">Reference proteome</keyword>
<dbReference type="InterPro" id="IPR010992">
    <property type="entry name" value="IHF-like_DNA-bd_dom_sf"/>
</dbReference>
<dbReference type="Pfam" id="PF18291">
    <property type="entry name" value="HU-HIG"/>
    <property type="match status" value="1"/>
</dbReference>
<gene>
    <name evidence="3" type="ORF">ACFOW1_11900</name>
</gene>